<proteinExistence type="predicted"/>
<reference evidence="2 3" key="1">
    <citation type="journal article" date="2016" name="Nat. Commun.">
        <title>Thousands of microbial genomes shed light on interconnected biogeochemical processes in an aquifer system.</title>
        <authorList>
            <person name="Anantharaman K."/>
            <person name="Brown C.T."/>
            <person name="Hug L.A."/>
            <person name="Sharon I."/>
            <person name="Castelle C.J."/>
            <person name="Probst A.J."/>
            <person name="Thomas B.C."/>
            <person name="Singh A."/>
            <person name="Wilkins M.J."/>
            <person name="Karaoz U."/>
            <person name="Brodie E.L."/>
            <person name="Williams K.H."/>
            <person name="Hubbard S.S."/>
            <person name="Banfield J.F."/>
        </authorList>
    </citation>
    <scope>NUCLEOTIDE SEQUENCE [LARGE SCALE GENOMIC DNA]</scope>
</reference>
<organism evidence="2 3">
    <name type="scientific">Candidatus Schekmanbacteria bacterium RBG_13_48_7</name>
    <dbReference type="NCBI Taxonomy" id="1817878"/>
    <lineage>
        <taxon>Bacteria</taxon>
        <taxon>Candidatus Schekmaniibacteriota</taxon>
    </lineage>
</organism>
<name>A0A1F7RJ37_9BACT</name>
<dbReference type="EMBL" id="MGDD01000344">
    <property type="protein sequence ID" value="OGL41605.1"/>
    <property type="molecule type" value="Genomic_DNA"/>
</dbReference>
<accession>A0A1F7RJ37</accession>
<feature type="domain" description="YvlB/LiaX N-terminal" evidence="1">
    <location>
        <begin position="3"/>
        <end position="34"/>
    </location>
</feature>
<comment type="caution">
    <text evidence="2">The sequence shown here is derived from an EMBL/GenBank/DDBJ whole genome shotgun (WGS) entry which is preliminary data.</text>
</comment>
<dbReference type="Proteomes" id="UP000179266">
    <property type="component" value="Unassembled WGS sequence"/>
</dbReference>
<protein>
    <recommendedName>
        <fullName evidence="1">YvlB/LiaX N-terminal domain-containing protein</fullName>
    </recommendedName>
</protein>
<evidence type="ECO:0000313" key="3">
    <source>
        <dbReference type="Proteomes" id="UP000179266"/>
    </source>
</evidence>
<evidence type="ECO:0000259" key="1">
    <source>
        <dbReference type="Pfam" id="PF22746"/>
    </source>
</evidence>
<evidence type="ECO:0000313" key="2">
    <source>
        <dbReference type="EMBL" id="OGL41605.1"/>
    </source>
</evidence>
<gene>
    <name evidence="2" type="ORF">A2161_10505</name>
</gene>
<sequence>MNEELARILKMVEEGKLTADQAAELINALETNKQATDVPKAETGDKKAKATAFCIYVTDGEKKKEVKVKIPKGMVSCIGKFVPKGMAGKVTTDDTEIDLSELLKELENCACGEVISVDKGGKKVRICCE</sequence>
<dbReference type="Pfam" id="PF22746">
    <property type="entry name" value="SHOCT-like_DUF2089-C"/>
    <property type="match status" value="1"/>
</dbReference>
<dbReference type="InterPro" id="IPR053959">
    <property type="entry name" value="YvlB/LiaX_N"/>
</dbReference>
<dbReference type="AlphaFoldDB" id="A0A1F7RJ37"/>